<accession>A0A417YV91</accession>
<dbReference type="Gene3D" id="3.40.50.280">
    <property type="entry name" value="Cobalamin-binding domain"/>
    <property type="match status" value="1"/>
</dbReference>
<name>A0A417YV91_9BACI</name>
<dbReference type="Proteomes" id="UP000284416">
    <property type="component" value="Unassembled WGS sequence"/>
</dbReference>
<evidence type="ECO:0000256" key="1">
    <source>
        <dbReference type="ARBA" id="ARBA00023015"/>
    </source>
</evidence>
<dbReference type="InterPro" id="IPR009061">
    <property type="entry name" value="DNA-bd_dom_put_sf"/>
</dbReference>
<dbReference type="Gene3D" id="1.10.1660.10">
    <property type="match status" value="1"/>
</dbReference>
<evidence type="ECO:0000256" key="2">
    <source>
        <dbReference type="ARBA" id="ARBA00023125"/>
    </source>
</evidence>
<dbReference type="SUPFAM" id="SSF46955">
    <property type="entry name" value="Putative DNA-binding domain"/>
    <property type="match status" value="1"/>
</dbReference>
<proteinExistence type="predicted"/>
<organism evidence="5 6">
    <name type="scientific">Neobacillus notoginsengisoli</name>
    <dbReference type="NCBI Taxonomy" id="1578198"/>
    <lineage>
        <taxon>Bacteria</taxon>
        <taxon>Bacillati</taxon>
        <taxon>Bacillota</taxon>
        <taxon>Bacilli</taxon>
        <taxon>Bacillales</taxon>
        <taxon>Bacillaceae</taxon>
        <taxon>Neobacillus</taxon>
    </lineage>
</organism>
<dbReference type="EMBL" id="QWEG01000005">
    <property type="protein sequence ID" value="RHW41223.1"/>
    <property type="molecule type" value="Genomic_DNA"/>
</dbReference>
<keyword evidence="1" id="KW-0805">Transcription regulation</keyword>
<reference evidence="5 6" key="1">
    <citation type="journal article" date="2017" name="Int. J. Syst. Evol. Microbiol.">
        <title>Bacillus notoginsengisoli sp. nov., a novel bacterium isolated from the rhizosphere of Panax notoginseng.</title>
        <authorList>
            <person name="Zhang M.Y."/>
            <person name="Cheng J."/>
            <person name="Cai Y."/>
            <person name="Zhang T.Y."/>
            <person name="Wu Y.Y."/>
            <person name="Manikprabhu D."/>
            <person name="Li W.J."/>
            <person name="Zhang Y.X."/>
        </authorList>
    </citation>
    <scope>NUCLEOTIDE SEQUENCE [LARGE SCALE GENOMIC DNA]</scope>
    <source>
        <strain evidence="5 6">JCM 30743</strain>
    </source>
</reference>
<dbReference type="InterPro" id="IPR000551">
    <property type="entry name" value="MerR-type_HTH_dom"/>
</dbReference>
<keyword evidence="2" id="KW-0238">DNA-binding</keyword>
<feature type="domain" description="HTH merR-type" evidence="4">
    <location>
        <begin position="9"/>
        <end position="78"/>
    </location>
</feature>
<dbReference type="AlphaFoldDB" id="A0A417YV91"/>
<protein>
    <submittedName>
        <fullName evidence="5">MerR family transcriptional regulator</fullName>
    </submittedName>
</protein>
<dbReference type="Pfam" id="PF13411">
    <property type="entry name" value="MerR_1"/>
    <property type="match status" value="1"/>
</dbReference>
<keyword evidence="3" id="KW-0804">Transcription</keyword>
<sequence>MFVKHGKGKYNIKAASAILGIKPGTLRAWENRYKIVSPDRNESGHRLYSEDQISQLNKVLEKLEQGFTISQAAVMLEERDNRPRAMKTSQTQIDQYIQNLIEAFHHFDEESSHFVLDNCFKLFTIETVLADLILPVIKELDALRETGQIAESSYYFGLALLRTRIDSPLFCTGNNKRQPKALAICVPGQSNELELLCLLCYLKLKGFQAIFLGCSVDEKDLSFAIKKFKPHYLFLSMSPGENIDTFLSSAAQFGKSFPWLKIGLAGSGFLLSNMSQSEKVKDKLIGASPEEWERWLVNKNALNE</sequence>
<comment type="caution">
    <text evidence="5">The sequence shown here is derived from an EMBL/GenBank/DDBJ whole genome shotgun (WGS) entry which is preliminary data.</text>
</comment>
<dbReference type="InterPro" id="IPR036594">
    <property type="entry name" value="Meth_synthase_dom"/>
</dbReference>
<dbReference type="PANTHER" id="PTHR30204">
    <property type="entry name" value="REDOX-CYCLING DRUG-SENSING TRANSCRIPTIONAL ACTIVATOR SOXR"/>
    <property type="match status" value="1"/>
</dbReference>
<dbReference type="SMART" id="SM00422">
    <property type="entry name" value="HTH_MERR"/>
    <property type="match status" value="1"/>
</dbReference>
<evidence type="ECO:0000313" key="6">
    <source>
        <dbReference type="Proteomes" id="UP000284416"/>
    </source>
</evidence>
<dbReference type="PANTHER" id="PTHR30204:SF67">
    <property type="entry name" value="HTH-TYPE TRANSCRIPTIONAL REGULATOR MLRA-RELATED"/>
    <property type="match status" value="1"/>
</dbReference>
<keyword evidence="6" id="KW-1185">Reference proteome</keyword>
<dbReference type="InterPro" id="IPR047057">
    <property type="entry name" value="MerR_fam"/>
</dbReference>
<dbReference type="GO" id="GO:0003700">
    <property type="term" value="F:DNA-binding transcription factor activity"/>
    <property type="evidence" value="ECO:0007669"/>
    <property type="project" value="InterPro"/>
</dbReference>
<dbReference type="Gene3D" id="1.10.1240.10">
    <property type="entry name" value="Methionine synthase domain"/>
    <property type="match status" value="1"/>
</dbReference>
<dbReference type="PROSITE" id="PS50937">
    <property type="entry name" value="HTH_MERR_2"/>
    <property type="match status" value="1"/>
</dbReference>
<evidence type="ECO:0000259" key="4">
    <source>
        <dbReference type="PROSITE" id="PS50937"/>
    </source>
</evidence>
<evidence type="ECO:0000313" key="5">
    <source>
        <dbReference type="EMBL" id="RHW41223.1"/>
    </source>
</evidence>
<dbReference type="CDD" id="cd01104">
    <property type="entry name" value="HTH_MlrA-CarA"/>
    <property type="match status" value="1"/>
</dbReference>
<dbReference type="GO" id="GO:0003677">
    <property type="term" value="F:DNA binding"/>
    <property type="evidence" value="ECO:0007669"/>
    <property type="project" value="UniProtKB-KW"/>
</dbReference>
<evidence type="ECO:0000256" key="3">
    <source>
        <dbReference type="ARBA" id="ARBA00023163"/>
    </source>
</evidence>
<gene>
    <name evidence="5" type="ORF">D1B31_09845</name>
</gene>